<dbReference type="EMBL" id="JAUQSY010000001">
    <property type="protein sequence ID" value="MDO7873349.1"/>
    <property type="molecule type" value="Genomic_DNA"/>
</dbReference>
<evidence type="ECO:0000259" key="4">
    <source>
        <dbReference type="Pfam" id="PF21602"/>
    </source>
</evidence>
<evidence type="ECO:0000259" key="3">
    <source>
        <dbReference type="Pfam" id="PF21601"/>
    </source>
</evidence>
<evidence type="ECO:0000259" key="1">
    <source>
        <dbReference type="Pfam" id="PF12080"/>
    </source>
</evidence>
<dbReference type="Proteomes" id="UP001176429">
    <property type="component" value="Unassembled WGS sequence"/>
</dbReference>
<feature type="domain" description="Gliding motility-associated protein GldM C-terminal" evidence="1">
    <location>
        <begin position="415"/>
        <end position="531"/>
    </location>
</feature>
<feature type="domain" description="Gliding motility-associated protein GldM second immunoglobulin-like" evidence="4">
    <location>
        <begin position="334"/>
        <end position="412"/>
    </location>
</feature>
<evidence type="ECO:0000313" key="6">
    <source>
        <dbReference type="Proteomes" id="UP001176429"/>
    </source>
</evidence>
<dbReference type="InterPro" id="IPR022720">
    <property type="entry name" value="Motility-assoc_prot_GldM_N"/>
</dbReference>
<evidence type="ECO:0000259" key="2">
    <source>
        <dbReference type="Pfam" id="PF12081"/>
    </source>
</evidence>
<dbReference type="NCBIfam" id="TIGR03517">
    <property type="entry name" value="GldM_gliding"/>
    <property type="match status" value="1"/>
</dbReference>
<dbReference type="InterPro" id="IPR019859">
    <property type="entry name" value="Motility-assoc_prot_GldM"/>
</dbReference>
<comment type="caution">
    <text evidence="5">The sequence shown here is derived from an EMBL/GenBank/DDBJ whole genome shotgun (WGS) entry which is preliminary data.</text>
</comment>
<organism evidence="5 6">
    <name type="scientific">Hymenobacter aranciens</name>
    <dbReference type="NCBI Taxonomy" id="3063996"/>
    <lineage>
        <taxon>Bacteria</taxon>
        <taxon>Pseudomonadati</taxon>
        <taxon>Bacteroidota</taxon>
        <taxon>Cytophagia</taxon>
        <taxon>Cytophagales</taxon>
        <taxon>Hymenobacteraceae</taxon>
        <taxon>Hymenobacter</taxon>
    </lineage>
</organism>
<dbReference type="Pfam" id="PF12081">
    <property type="entry name" value="GldM_1st"/>
    <property type="match status" value="1"/>
</dbReference>
<dbReference type="InterPro" id="IPR022719">
    <property type="entry name" value="Motility-assoc_prot_GldM_C"/>
</dbReference>
<reference evidence="5" key="1">
    <citation type="submission" date="2023-07" db="EMBL/GenBank/DDBJ databases">
        <authorList>
            <person name="Kim M.K."/>
        </authorList>
    </citation>
    <scope>NUCLEOTIDE SEQUENCE</scope>
    <source>
        <strain evidence="5">ASUV-10-1</strain>
    </source>
</reference>
<name>A0ABT9B526_9BACT</name>
<dbReference type="InterPro" id="IPR048405">
    <property type="entry name" value="GldM_Ig-like-1"/>
</dbReference>
<keyword evidence="6" id="KW-1185">Reference proteome</keyword>
<sequence>MAGGKETPRQKMIGMMYLVLTALLALQVQSAVMLKFKFIDDGLLEINGKTDVAANGTIKSIEKAVIDNKNQVKDQAILKESEQIRAKTKEMIAYLRDVRDKLVVATKNPKGATEYKDINADGEVANTMIGGTKKNGLGYPLKAKLNEYSTFIQKYVPSVVPLALDGKEDKRILNAKDQHTKEQKSKDFAELNFESTPLVAALATLSEKETEVLKYEAEALQIQAAKVGAQTVKFDKISAFASAESNTVAAGTKYKAELFLTASASGLNPKMTLNGGPLSVSPDGKGKVEFTARPGGFDKDGNAKASWTGTIRFNQGGRDTTFTVKVPYTITKPVMQIQSASVQALYFKCGNKLNVSVPALGAQYKPSFSASGATVMAGAKVGDVTLIPNSKEVTLNVSSAGNAIGSQTFQVRPIPKPDIQCWVGGRQVNEKQGTPGTAVRNMTLKAVPDAGFATFLPDDARYRVSRYEVTLVRGRRPALSPKTVSGPNVDNTDIVNNYREGDRIYVEVKEVQRQNFQGNVENVNVSKNFNIPLL</sequence>
<evidence type="ECO:0000313" key="5">
    <source>
        <dbReference type="EMBL" id="MDO7873349.1"/>
    </source>
</evidence>
<proteinExistence type="predicted"/>
<dbReference type="Pfam" id="PF21601">
    <property type="entry name" value="GldM_2nd"/>
    <property type="match status" value="1"/>
</dbReference>
<dbReference type="Pfam" id="PF12080">
    <property type="entry name" value="GldM_4th"/>
    <property type="match status" value="1"/>
</dbReference>
<protein>
    <submittedName>
        <fullName evidence="5">Gliding motility protein GldM</fullName>
    </submittedName>
</protein>
<dbReference type="RefSeq" id="WP_305004665.1">
    <property type="nucleotide sequence ID" value="NZ_JAUQSY010000001.1"/>
</dbReference>
<dbReference type="InterPro" id="IPR048406">
    <property type="entry name" value="GldM_Ig-like-2"/>
</dbReference>
<gene>
    <name evidence="5" type="primary">gldM</name>
    <name evidence="5" type="ORF">Q5H93_01305</name>
</gene>
<dbReference type="Pfam" id="PF21602">
    <property type="entry name" value="GldM_3rd"/>
    <property type="match status" value="1"/>
</dbReference>
<accession>A0ABT9B526</accession>
<feature type="domain" description="Gliding motility-associated protein GldM N-terminal" evidence="2">
    <location>
        <begin position="32"/>
        <end position="221"/>
    </location>
</feature>
<feature type="domain" description="Gliding motility-associated protein GldM first immunoglobulin-like" evidence="3">
    <location>
        <begin position="229"/>
        <end position="332"/>
    </location>
</feature>